<protein>
    <submittedName>
        <fullName evidence="1">Uncharacterized protein</fullName>
    </submittedName>
</protein>
<dbReference type="EMBL" id="MZ605293">
    <property type="protein sequence ID" value="QYW06676.1"/>
    <property type="molecule type" value="Genomic_DNA"/>
</dbReference>
<evidence type="ECO:0000313" key="1">
    <source>
        <dbReference type="EMBL" id="QYW06676.1"/>
    </source>
</evidence>
<accession>A0A975UUB6</accession>
<evidence type="ECO:0000313" key="2">
    <source>
        <dbReference type="Proteomes" id="UP001058093"/>
    </source>
</evidence>
<dbReference type="Proteomes" id="UP001058093">
    <property type="component" value="Segment"/>
</dbReference>
<organism evidence="1 2">
    <name type="scientific">Pseudomonas phage UAVern</name>
    <dbReference type="NCBI Taxonomy" id="2856997"/>
    <lineage>
        <taxon>Viruses</taxon>
        <taxon>Duplodnaviria</taxon>
        <taxon>Heunggongvirae</taxon>
        <taxon>Uroviricota</taxon>
        <taxon>Caudoviricetes</taxon>
        <taxon>Vandenendeviridae</taxon>
        <taxon>Gorskivirinae</taxon>
        <taxon>Uavernvirus</taxon>
        <taxon>Uavernvirus uavern</taxon>
    </lineage>
</organism>
<keyword evidence="2" id="KW-1185">Reference proteome</keyword>
<reference evidence="1" key="1">
    <citation type="submission" date="2021-07" db="EMBL/GenBank/DDBJ databases">
        <title>Complete genome sequence and phylogenomic analysis of the two lytic bacteriophage isolated from terrestrial biotopes of Antarctica.</title>
        <authorList>
            <person name="Holovan V."/>
            <person name="Rabalski L."/>
            <person name="Zlatohurska M."/>
            <person name="Andriichuk O."/>
            <person name="Budzanivska I."/>
            <person name="Shevchenko O."/>
            <person name="Gupalo A."/>
        </authorList>
    </citation>
    <scope>NUCLEOTIDE SEQUENCE</scope>
</reference>
<proteinExistence type="predicted"/>
<sequence>MKVKCIEKSSPRSDGVPGGAKGITVGKVYTVAEIVTGRRDVDQYSIINDEFKMARYNQCRFEVVDDSPVPSLRDAFNSLTTEMRSRIKQLESRSF</sequence>
<gene>
    <name evidence="1" type="ORF">uav_145</name>
</gene>
<name>A0A975UUB6_9CAUD</name>